<reference evidence="1 2" key="1">
    <citation type="submission" date="2016-03" db="EMBL/GenBank/DDBJ databases">
        <authorList>
            <person name="Ploux O."/>
        </authorList>
    </citation>
    <scope>NUCLEOTIDE SEQUENCE [LARGE SCALE GENOMIC DNA]</scope>
    <source>
        <strain evidence="1 2">UAMH 11012</strain>
    </source>
</reference>
<dbReference type="Proteomes" id="UP000184330">
    <property type="component" value="Unassembled WGS sequence"/>
</dbReference>
<evidence type="ECO:0000313" key="1">
    <source>
        <dbReference type="EMBL" id="CZR55144.1"/>
    </source>
</evidence>
<dbReference type="OrthoDB" id="3565033at2759"/>
<dbReference type="EMBL" id="FJOG01000006">
    <property type="protein sequence ID" value="CZR55144.1"/>
    <property type="molecule type" value="Genomic_DNA"/>
</dbReference>
<name>A0A1L7WQU9_9HELO</name>
<proteinExistence type="predicted"/>
<keyword evidence="2" id="KW-1185">Reference proteome</keyword>
<protein>
    <submittedName>
        <fullName evidence="1">Uncharacterized protein</fullName>
    </submittedName>
</protein>
<organism evidence="1 2">
    <name type="scientific">Phialocephala subalpina</name>
    <dbReference type="NCBI Taxonomy" id="576137"/>
    <lineage>
        <taxon>Eukaryota</taxon>
        <taxon>Fungi</taxon>
        <taxon>Dikarya</taxon>
        <taxon>Ascomycota</taxon>
        <taxon>Pezizomycotina</taxon>
        <taxon>Leotiomycetes</taxon>
        <taxon>Helotiales</taxon>
        <taxon>Mollisiaceae</taxon>
        <taxon>Phialocephala</taxon>
        <taxon>Phialocephala fortinii species complex</taxon>
    </lineage>
</organism>
<accession>A0A1L7WQU9</accession>
<gene>
    <name evidence="1" type="ORF">PAC_05030</name>
</gene>
<evidence type="ECO:0000313" key="2">
    <source>
        <dbReference type="Proteomes" id="UP000184330"/>
    </source>
</evidence>
<sequence>MVGTAKWTDDQVALIFRLYHKEGLEKWEIANIINKKWPRRAGGTATPQGVNYVLNTKKKEHRDFKHAIATPVSRPLDIKSRARAQSAFQAQAQAEQAQMEKALADLDALMASISAPAPIQVVSPTPSPIQSRARSRAAACNLKVTIPSLEVTSTMSPPLSMTILTSPFNDPFGDPLSPPIQAEEVPISAPAPAVEVDPAVAAQEEFERNFVDHTPFSRMYSDSIWGNEDNNSMFTDFN</sequence>
<dbReference type="AlphaFoldDB" id="A0A1L7WQU9"/>